<protein>
    <submittedName>
        <fullName evidence="1">4412_t:CDS:1</fullName>
    </submittedName>
</protein>
<sequence length="115" mass="13239">SLASEKRLKGKRWSFLLDKATKENWEDYKTKLDSSLKKKLNIIRDEHDLAYLESLNKDNLWDIIATSIIKCARSTLLGKKSTVGKPVTGKKRESRNIKKDLKIIRGMCQQCSSKI</sequence>
<evidence type="ECO:0000313" key="1">
    <source>
        <dbReference type="EMBL" id="CAG8672509.1"/>
    </source>
</evidence>
<name>A0ACA9NUI1_9GLOM</name>
<comment type="caution">
    <text evidence="1">The sequence shown here is derived from an EMBL/GenBank/DDBJ whole genome shotgun (WGS) entry which is preliminary data.</text>
</comment>
<accession>A0ACA9NUI1</accession>
<proteinExistence type="predicted"/>
<reference evidence="1" key="1">
    <citation type="submission" date="2021-06" db="EMBL/GenBank/DDBJ databases">
        <authorList>
            <person name="Kallberg Y."/>
            <person name="Tangrot J."/>
            <person name="Rosling A."/>
        </authorList>
    </citation>
    <scope>NUCLEOTIDE SEQUENCE</scope>
    <source>
        <strain evidence="1">AU212A</strain>
    </source>
</reference>
<gene>
    <name evidence="1" type="ORF">SCALOS_LOCUS9432</name>
</gene>
<feature type="non-terminal residue" evidence="1">
    <location>
        <position position="1"/>
    </location>
</feature>
<organism evidence="1 2">
    <name type="scientific">Scutellospora calospora</name>
    <dbReference type="NCBI Taxonomy" id="85575"/>
    <lineage>
        <taxon>Eukaryota</taxon>
        <taxon>Fungi</taxon>
        <taxon>Fungi incertae sedis</taxon>
        <taxon>Mucoromycota</taxon>
        <taxon>Glomeromycotina</taxon>
        <taxon>Glomeromycetes</taxon>
        <taxon>Diversisporales</taxon>
        <taxon>Gigasporaceae</taxon>
        <taxon>Scutellospora</taxon>
    </lineage>
</organism>
<evidence type="ECO:0000313" key="2">
    <source>
        <dbReference type="Proteomes" id="UP000789860"/>
    </source>
</evidence>
<keyword evidence="2" id="KW-1185">Reference proteome</keyword>
<dbReference type="EMBL" id="CAJVPM010029232">
    <property type="protein sequence ID" value="CAG8672509.1"/>
    <property type="molecule type" value="Genomic_DNA"/>
</dbReference>
<feature type="non-terminal residue" evidence="1">
    <location>
        <position position="115"/>
    </location>
</feature>
<dbReference type="Proteomes" id="UP000789860">
    <property type="component" value="Unassembled WGS sequence"/>
</dbReference>